<reference evidence="2" key="1">
    <citation type="journal article" date="2021" name="Nat. Commun.">
        <title>Genetic determinants of endophytism in the Arabidopsis root mycobiome.</title>
        <authorList>
            <person name="Mesny F."/>
            <person name="Miyauchi S."/>
            <person name="Thiergart T."/>
            <person name="Pickel B."/>
            <person name="Atanasova L."/>
            <person name="Karlsson M."/>
            <person name="Huettel B."/>
            <person name="Barry K.W."/>
            <person name="Haridas S."/>
            <person name="Chen C."/>
            <person name="Bauer D."/>
            <person name="Andreopoulos W."/>
            <person name="Pangilinan J."/>
            <person name="LaButti K."/>
            <person name="Riley R."/>
            <person name="Lipzen A."/>
            <person name="Clum A."/>
            <person name="Drula E."/>
            <person name="Henrissat B."/>
            <person name="Kohler A."/>
            <person name="Grigoriev I.V."/>
            <person name="Martin F.M."/>
            <person name="Hacquard S."/>
        </authorList>
    </citation>
    <scope>NUCLEOTIDE SEQUENCE</scope>
    <source>
        <strain evidence="2">MPI-SDFR-AT-0117</strain>
    </source>
</reference>
<feature type="compositionally biased region" description="Polar residues" evidence="1">
    <location>
        <begin position="137"/>
        <end position="168"/>
    </location>
</feature>
<keyword evidence="3" id="KW-1185">Reference proteome</keyword>
<gene>
    <name evidence="2" type="ORF">F5X68DRAFT_265776</name>
</gene>
<feature type="region of interest" description="Disordered" evidence="1">
    <location>
        <begin position="128"/>
        <end position="168"/>
    </location>
</feature>
<proteinExistence type="predicted"/>
<dbReference type="AlphaFoldDB" id="A0A9P8V246"/>
<sequence length="301" mass="33563">MAITAELREAGRSTRLSIRDLLTTTPVEPYYYPCAAQQVPISRPPRPRAPQVTYHSAHPNLWNALPPEFVENITASIYKHLDYLDICRLALVSNVFAETATAYKNEVPKAEKQTAVMEAENYFFQHHKKANKRSENGSKSSGGRTSKQSTPDSPSSETGATSSNTARTSTPNYACYECCRLIQHSAFDQNQPERIIRHANDRMSRVEGARPEPGDQEVSPRRFCVECGVNLGFYRSGDQILTLSGQRLWVCGCNVVNIKGNSLSSRMCNRCGEQCLHSAPRRNGPYGPSRTRKSTARTGPY</sequence>
<accession>A0A9P8V246</accession>
<dbReference type="OrthoDB" id="5232052at2759"/>
<comment type="caution">
    <text evidence="2">The sequence shown here is derived from an EMBL/GenBank/DDBJ whole genome shotgun (WGS) entry which is preliminary data.</text>
</comment>
<evidence type="ECO:0008006" key="4">
    <source>
        <dbReference type="Google" id="ProtNLM"/>
    </source>
</evidence>
<protein>
    <recommendedName>
        <fullName evidence="4">F-box domain-containing protein</fullName>
    </recommendedName>
</protein>
<evidence type="ECO:0000313" key="3">
    <source>
        <dbReference type="Proteomes" id="UP000770015"/>
    </source>
</evidence>
<dbReference type="EMBL" id="JAGSXJ010000038">
    <property type="protein sequence ID" value="KAH6665337.1"/>
    <property type="molecule type" value="Genomic_DNA"/>
</dbReference>
<feature type="region of interest" description="Disordered" evidence="1">
    <location>
        <begin position="282"/>
        <end position="301"/>
    </location>
</feature>
<organism evidence="2 3">
    <name type="scientific">Plectosphaerella plurivora</name>
    <dbReference type="NCBI Taxonomy" id="936078"/>
    <lineage>
        <taxon>Eukaryota</taxon>
        <taxon>Fungi</taxon>
        <taxon>Dikarya</taxon>
        <taxon>Ascomycota</taxon>
        <taxon>Pezizomycotina</taxon>
        <taxon>Sordariomycetes</taxon>
        <taxon>Hypocreomycetidae</taxon>
        <taxon>Glomerellales</taxon>
        <taxon>Plectosphaerellaceae</taxon>
        <taxon>Plectosphaerella</taxon>
    </lineage>
</organism>
<evidence type="ECO:0000313" key="2">
    <source>
        <dbReference type="EMBL" id="KAH6665337.1"/>
    </source>
</evidence>
<dbReference type="Proteomes" id="UP000770015">
    <property type="component" value="Unassembled WGS sequence"/>
</dbReference>
<name>A0A9P8V246_9PEZI</name>
<evidence type="ECO:0000256" key="1">
    <source>
        <dbReference type="SAM" id="MobiDB-lite"/>
    </source>
</evidence>